<evidence type="ECO:0000313" key="3">
    <source>
        <dbReference type="EMBL" id="EGW20489.1"/>
    </source>
</evidence>
<keyword evidence="2" id="KW-1133">Transmembrane helix</keyword>
<evidence type="ECO:0000313" key="4">
    <source>
        <dbReference type="Proteomes" id="UP000004664"/>
    </source>
</evidence>
<keyword evidence="2" id="KW-0472">Membrane</keyword>
<dbReference type="Pfam" id="PF07332">
    <property type="entry name" value="Phage_holin_3_6"/>
    <property type="match status" value="1"/>
</dbReference>
<feature type="transmembrane region" description="Helical" evidence="2">
    <location>
        <begin position="98"/>
        <end position="118"/>
    </location>
</feature>
<keyword evidence="2" id="KW-0812">Transmembrane</keyword>
<evidence type="ECO:0000256" key="2">
    <source>
        <dbReference type="SAM" id="Phobius"/>
    </source>
</evidence>
<dbReference type="eggNOG" id="ENOG5034B20">
    <property type="taxonomic scope" value="Bacteria"/>
</dbReference>
<sequence length="147" mass="15964">MNPDAIGDETPGQAATRGDPVSGSDVLEDAQSLWHELHELTHDRFRLAALETRRAGKSLVDMIVAGVMVGVLLISAWLGLMAAALLELVEHDVVATSSAILLAVAFNLLLVLILFGAIRRKSRYLQFPATLRSFQATPSGRRDMEKT</sequence>
<dbReference type="EMBL" id="JH109153">
    <property type="protein sequence ID" value="EGW20489.1"/>
    <property type="molecule type" value="Genomic_DNA"/>
</dbReference>
<dbReference type="STRING" id="697282.Mettu_3634"/>
<name>G3IZW7_METTV</name>
<dbReference type="InterPro" id="IPR009937">
    <property type="entry name" value="Phage_holin_3_6"/>
</dbReference>
<accession>G3IZW7</accession>
<dbReference type="RefSeq" id="WP_006892818.1">
    <property type="nucleotide sequence ID" value="NZ_JH109153.1"/>
</dbReference>
<dbReference type="AlphaFoldDB" id="G3IZW7"/>
<gene>
    <name evidence="3" type="ORF">Mettu_3634</name>
</gene>
<evidence type="ECO:0000256" key="1">
    <source>
        <dbReference type="SAM" id="MobiDB-lite"/>
    </source>
</evidence>
<dbReference type="HOGENOM" id="CLU_145368_0_0_6"/>
<keyword evidence="4" id="KW-1185">Reference proteome</keyword>
<dbReference type="Proteomes" id="UP000004664">
    <property type="component" value="Unassembled WGS sequence"/>
</dbReference>
<feature type="region of interest" description="Disordered" evidence="1">
    <location>
        <begin position="1"/>
        <end position="21"/>
    </location>
</feature>
<organism evidence="3 4">
    <name type="scientific">Methylobacter tundripaludum (strain ATCC BAA-1195 / DSM 17260 / SV96)</name>
    <dbReference type="NCBI Taxonomy" id="697282"/>
    <lineage>
        <taxon>Bacteria</taxon>
        <taxon>Pseudomonadati</taxon>
        <taxon>Pseudomonadota</taxon>
        <taxon>Gammaproteobacteria</taxon>
        <taxon>Methylococcales</taxon>
        <taxon>Methylococcaceae</taxon>
        <taxon>Methylobacter</taxon>
    </lineage>
</organism>
<dbReference type="OrthoDB" id="5573946at2"/>
<protein>
    <submittedName>
        <fullName evidence="3">Uncharacterized protein</fullName>
    </submittedName>
</protein>
<proteinExistence type="predicted"/>
<reference evidence="3 4" key="1">
    <citation type="submission" date="2011-06" db="EMBL/GenBank/DDBJ databases">
        <title>Genomic sequence of Methylobacter tundripaludum SV96.</title>
        <authorList>
            <consortium name="US DOE Joint Genome Institute"/>
            <person name="Lucas S."/>
            <person name="Han J."/>
            <person name="Lapidus A."/>
            <person name="Cheng J.-F."/>
            <person name="Goodwin L."/>
            <person name="Pitluck S."/>
            <person name="Held B."/>
            <person name="Detter J.C."/>
            <person name="Han C."/>
            <person name="Tapia R."/>
            <person name="Land M."/>
            <person name="Hauser L."/>
            <person name="Kyrpides N."/>
            <person name="Ivanova N."/>
            <person name="Ovchinnikova G."/>
            <person name="Pagani I."/>
            <person name="Klotz M.G."/>
            <person name="Dispirito A.A."/>
            <person name="Murrell J.C."/>
            <person name="Dunfield P."/>
            <person name="Kalyuzhnaya M.G."/>
            <person name="Svenning M."/>
            <person name="Trotsenko Y.A."/>
            <person name="Stein L.Y."/>
            <person name="Woyke T."/>
        </authorList>
    </citation>
    <scope>NUCLEOTIDE SEQUENCE [LARGE SCALE GENOMIC DNA]</scope>
    <source>
        <strain evidence="4">ATCC BAA-1195 / DSM 17260 / SV96</strain>
    </source>
</reference>
<feature type="transmembrane region" description="Helical" evidence="2">
    <location>
        <begin position="63"/>
        <end position="86"/>
    </location>
</feature>